<name>A0A6J7NBC9_9ZZZZ</name>
<dbReference type="EMBL" id="CAFBOS010000042">
    <property type="protein sequence ID" value="CAB4989748.1"/>
    <property type="molecule type" value="Genomic_DNA"/>
</dbReference>
<accession>A0A6J7NBC9</accession>
<comment type="cofactor">
    <cofactor evidence="1">
        <name>FAD</name>
        <dbReference type="ChEBI" id="CHEBI:57692"/>
    </cofactor>
</comment>
<protein>
    <recommendedName>
        <fullName evidence="4">L-aspartate oxidase</fullName>
        <ecNumber evidence="4">1.4.3.16</ecNumber>
    </recommendedName>
</protein>
<evidence type="ECO:0000256" key="6">
    <source>
        <dbReference type="ARBA" id="ARBA00022642"/>
    </source>
</evidence>
<keyword evidence="6" id="KW-0662">Pyridine nucleotide biosynthesis</keyword>
<dbReference type="EMBL" id="CAFABA010000222">
    <property type="protein sequence ID" value="CAB4836711.1"/>
    <property type="molecule type" value="Genomic_DNA"/>
</dbReference>
<evidence type="ECO:0000256" key="2">
    <source>
        <dbReference type="ARBA" id="ARBA00004950"/>
    </source>
</evidence>
<keyword evidence="8" id="KW-0560">Oxidoreductase</keyword>
<reference evidence="14" key="1">
    <citation type="submission" date="2020-05" db="EMBL/GenBank/DDBJ databases">
        <authorList>
            <person name="Chiriac C."/>
            <person name="Salcher M."/>
            <person name="Ghai R."/>
            <person name="Kavagutti S V."/>
        </authorList>
    </citation>
    <scope>NUCLEOTIDE SEQUENCE</scope>
</reference>
<dbReference type="InterPro" id="IPR005288">
    <property type="entry name" value="NadB"/>
</dbReference>
<dbReference type="PANTHER" id="PTHR42716:SF2">
    <property type="entry name" value="L-ASPARTATE OXIDASE, CHLOROPLASTIC"/>
    <property type="match status" value="1"/>
</dbReference>
<evidence type="ECO:0000256" key="7">
    <source>
        <dbReference type="ARBA" id="ARBA00022827"/>
    </source>
</evidence>
<evidence type="ECO:0000313" key="13">
    <source>
        <dbReference type="EMBL" id="CAB4911988.1"/>
    </source>
</evidence>
<dbReference type="SUPFAM" id="SSF51905">
    <property type="entry name" value="FAD/NAD(P)-binding domain"/>
    <property type="match status" value="1"/>
</dbReference>
<gene>
    <name evidence="11" type="ORF">UFOPK2754_01358</name>
    <name evidence="12" type="ORF">UFOPK3139_03155</name>
    <name evidence="13" type="ORF">UFOPK3543_01566</name>
    <name evidence="14" type="ORF">UFOPK3967_00922</name>
</gene>
<evidence type="ECO:0000256" key="4">
    <source>
        <dbReference type="ARBA" id="ARBA00012173"/>
    </source>
</evidence>
<keyword evidence="7" id="KW-0274">FAD</keyword>
<evidence type="ECO:0000256" key="8">
    <source>
        <dbReference type="ARBA" id="ARBA00023002"/>
    </source>
</evidence>
<evidence type="ECO:0000259" key="10">
    <source>
        <dbReference type="Pfam" id="PF02910"/>
    </source>
</evidence>
<organism evidence="14">
    <name type="scientific">freshwater metagenome</name>
    <dbReference type="NCBI Taxonomy" id="449393"/>
    <lineage>
        <taxon>unclassified sequences</taxon>
        <taxon>metagenomes</taxon>
        <taxon>ecological metagenomes</taxon>
    </lineage>
</organism>
<dbReference type="Gene3D" id="1.20.58.100">
    <property type="entry name" value="Fumarate reductase/succinate dehydrogenase flavoprotein-like, C-terminal domain"/>
    <property type="match status" value="1"/>
</dbReference>
<dbReference type="Gene3D" id="3.50.50.60">
    <property type="entry name" value="FAD/NAD(P)-binding domain"/>
    <property type="match status" value="1"/>
</dbReference>
<dbReference type="GO" id="GO:0008734">
    <property type="term" value="F:L-aspartate oxidase activity"/>
    <property type="evidence" value="ECO:0007669"/>
    <property type="project" value="UniProtKB-EC"/>
</dbReference>
<feature type="domain" description="FAD-dependent oxidoreductase 2 FAD-binding" evidence="9">
    <location>
        <begin position="6"/>
        <end position="370"/>
    </location>
</feature>
<dbReference type="UniPathway" id="UPA00253">
    <property type="reaction ID" value="UER00326"/>
</dbReference>
<sequence>MSEELDLLVAGSGIAGLTAAVRAASHGLRVGVVTKGTIAQTATGWAQGGVAAVLGNISDDTEAQHETDTLKAGVGLCDEDAVHVLVHEGPIRVRELIALGAHFDRDPDGTLQLAREGGHSHARVVHAGGAATGAEIERALVAATGRTAAAVHEHVFARDLLVSGGRCRGLVLRDANGERVVRARHVLLATGGAGQLFSLTTNPLEATGDGVAMALRAGVAVADVEFMQFHPTALAVDRMPRPLLSEALRGDGALLRNAQGDRFVNELEPRDIVSRAITAQMIESGLDHVFLDVRPIHDFALRFPSLAGILAGVGLDPTRDLLPVAPAAHYLSGGVVTDLDGATEMAGLWAAGEVSCSGVHGANRLASNSLLDGLVFGARVVDAIVAGKDAAEPTGAMRSLTGRGGWSSVQVSSNGGLDIDKADLDRAAMQRALTEHAGVLRSDDSLLEAEEAVARVHVSPDDDELRNLVSVAEALVQAAIAREESRGAHARVDFPDRDDDDFRLRIVVRG</sequence>
<feature type="domain" description="Fumarate reductase/succinate dehydrogenase flavoprotein-like C-terminal" evidence="10">
    <location>
        <begin position="427"/>
        <end position="504"/>
    </location>
</feature>
<dbReference type="Gene3D" id="3.90.700.10">
    <property type="entry name" value="Succinate dehydrogenase/fumarate reductase flavoprotein, catalytic domain"/>
    <property type="match status" value="1"/>
</dbReference>
<dbReference type="InterPro" id="IPR036188">
    <property type="entry name" value="FAD/NAD-bd_sf"/>
</dbReference>
<dbReference type="EC" id="1.4.3.16" evidence="4"/>
<dbReference type="EMBL" id="CAFBMH010000055">
    <property type="protein sequence ID" value="CAB4911988.1"/>
    <property type="molecule type" value="Genomic_DNA"/>
</dbReference>
<evidence type="ECO:0000313" key="12">
    <source>
        <dbReference type="EMBL" id="CAB4836711.1"/>
    </source>
</evidence>
<dbReference type="AlphaFoldDB" id="A0A6J7NBC9"/>
<comment type="pathway">
    <text evidence="2">Cofactor biosynthesis; NAD(+) biosynthesis; iminoaspartate from L-aspartate (oxidase route): step 1/1.</text>
</comment>
<evidence type="ECO:0000313" key="11">
    <source>
        <dbReference type="EMBL" id="CAB4743725.1"/>
    </source>
</evidence>
<comment type="similarity">
    <text evidence="3">Belongs to the FAD-dependent oxidoreductase 2 family. NadB subfamily.</text>
</comment>
<dbReference type="EMBL" id="CAEZYR010000044">
    <property type="protein sequence ID" value="CAB4743725.1"/>
    <property type="molecule type" value="Genomic_DNA"/>
</dbReference>
<dbReference type="Pfam" id="PF02910">
    <property type="entry name" value="Succ_DH_flav_C"/>
    <property type="match status" value="1"/>
</dbReference>
<dbReference type="SUPFAM" id="SSF46977">
    <property type="entry name" value="Succinate dehydrogenase/fumarate reductase flavoprotein C-terminal domain"/>
    <property type="match status" value="1"/>
</dbReference>
<evidence type="ECO:0000313" key="14">
    <source>
        <dbReference type="EMBL" id="CAB4989748.1"/>
    </source>
</evidence>
<dbReference type="NCBIfam" id="TIGR00551">
    <property type="entry name" value="nadB"/>
    <property type="match status" value="1"/>
</dbReference>
<dbReference type="PANTHER" id="PTHR42716">
    <property type="entry name" value="L-ASPARTATE OXIDASE"/>
    <property type="match status" value="1"/>
</dbReference>
<dbReference type="InterPro" id="IPR003953">
    <property type="entry name" value="FAD-dep_OxRdtase_2_FAD-bd"/>
</dbReference>
<dbReference type="InterPro" id="IPR037099">
    <property type="entry name" value="Fum_R/Succ_DH_flav-like_C_sf"/>
</dbReference>
<evidence type="ECO:0000256" key="1">
    <source>
        <dbReference type="ARBA" id="ARBA00001974"/>
    </source>
</evidence>
<dbReference type="PRINTS" id="PR00368">
    <property type="entry name" value="FADPNR"/>
</dbReference>
<dbReference type="PRINTS" id="PR00411">
    <property type="entry name" value="PNDRDTASEI"/>
</dbReference>
<dbReference type="Pfam" id="PF00890">
    <property type="entry name" value="FAD_binding_2"/>
    <property type="match status" value="1"/>
</dbReference>
<dbReference type="InterPro" id="IPR015939">
    <property type="entry name" value="Fum_Rdtase/Succ_DH_flav-like_C"/>
</dbReference>
<dbReference type="SUPFAM" id="SSF56425">
    <property type="entry name" value="Succinate dehydrogenase/fumarate reductase flavoprotein, catalytic domain"/>
    <property type="match status" value="1"/>
</dbReference>
<proteinExistence type="inferred from homology"/>
<dbReference type="GO" id="GO:0034628">
    <property type="term" value="P:'de novo' NAD+ biosynthetic process from L-aspartate"/>
    <property type="evidence" value="ECO:0007669"/>
    <property type="project" value="TreeGrafter"/>
</dbReference>
<evidence type="ECO:0000256" key="3">
    <source>
        <dbReference type="ARBA" id="ARBA00008562"/>
    </source>
</evidence>
<evidence type="ECO:0000259" key="9">
    <source>
        <dbReference type="Pfam" id="PF00890"/>
    </source>
</evidence>
<keyword evidence="5" id="KW-0285">Flavoprotein</keyword>
<evidence type="ECO:0000256" key="5">
    <source>
        <dbReference type="ARBA" id="ARBA00022630"/>
    </source>
</evidence>
<dbReference type="InterPro" id="IPR027477">
    <property type="entry name" value="Succ_DH/fumarate_Rdtase_cat_sf"/>
</dbReference>